<dbReference type="InterPro" id="IPR050266">
    <property type="entry name" value="AB_hydrolase_sf"/>
</dbReference>
<comment type="similarity">
    <text evidence="1">Belongs to the AB hydrolase superfamily.</text>
</comment>
<gene>
    <name evidence="4" type="ORF">SAMN04490244_11369</name>
</gene>
<evidence type="ECO:0000256" key="2">
    <source>
        <dbReference type="ARBA" id="ARBA00022801"/>
    </source>
</evidence>
<evidence type="ECO:0000313" key="5">
    <source>
        <dbReference type="Proteomes" id="UP000198885"/>
    </source>
</evidence>
<keyword evidence="5" id="KW-1185">Reference proteome</keyword>
<reference evidence="4 5" key="1">
    <citation type="submission" date="2016-10" db="EMBL/GenBank/DDBJ databases">
        <authorList>
            <person name="de Groot N.N."/>
        </authorList>
    </citation>
    <scope>NUCLEOTIDE SEQUENCE [LARGE SCALE GENOMIC DNA]</scope>
    <source>
        <strain evidence="4 5">DSM 23042</strain>
    </source>
</reference>
<dbReference type="GO" id="GO:0016787">
    <property type="term" value="F:hydrolase activity"/>
    <property type="evidence" value="ECO:0007669"/>
    <property type="project" value="UniProtKB-KW"/>
</dbReference>
<dbReference type="OrthoDB" id="9804723at2"/>
<dbReference type="PANTHER" id="PTHR43798:SF14">
    <property type="entry name" value="SERINE HYDROLASE-LIKE PROTEIN DDB_G0286239"/>
    <property type="match status" value="1"/>
</dbReference>
<dbReference type="EMBL" id="FOGU01000013">
    <property type="protein sequence ID" value="SES37597.1"/>
    <property type="molecule type" value="Genomic_DNA"/>
</dbReference>
<accession>A0A1H9WV77</accession>
<dbReference type="AlphaFoldDB" id="A0A1H9WV77"/>
<evidence type="ECO:0000259" key="3">
    <source>
        <dbReference type="Pfam" id="PF00561"/>
    </source>
</evidence>
<dbReference type="InterPro" id="IPR029058">
    <property type="entry name" value="AB_hydrolase_fold"/>
</dbReference>
<dbReference type="Proteomes" id="UP000198885">
    <property type="component" value="Unassembled WGS sequence"/>
</dbReference>
<evidence type="ECO:0000256" key="1">
    <source>
        <dbReference type="ARBA" id="ARBA00008645"/>
    </source>
</evidence>
<dbReference type="SUPFAM" id="SSF53474">
    <property type="entry name" value="alpha/beta-Hydrolases"/>
    <property type="match status" value="1"/>
</dbReference>
<dbReference type="InterPro" id="IPR000073">
    <property type="entry name" value="AB_hydrolase_1"/>
</dbReference>
<organism evidence="4 5">
    <name type="scientific">Tranquillimonas rosea</name>
    <dbReference type="NCBI Taxonomy" id="641238"/>
    <lineage>
        <taxon>Bacteria</taxon>
        <taxon>Pseudomonadati</taxon>
        <taxon>Pseudomonadota</taxon>
        <taxon>Alphaproteobacteria</taxon>
        <taxon>Rhodobacterales</taxon>
        <taxon>Roseobacteraceae</taxon>
        <taxon>Tranquillimonas</taxon>
    </lineage>
</organism>
<evidence type="ECO:0000313" key="4">
    <source>
        <dbReference type="EMBL" id="SES37597.1"/>
    </source>
</evidence>
<feature type="domain" description="AB hydrolase-1" evidence="3">
    <location>
        <begin position="33"/>
        <end position="168"/>
    </location>
</feature>
<proteinExistence type="inferred from homology"/>
<dbReference type="Gene3D" id="3.40.50.1820">
    <property type="entry name" value="alpha/beta hydrolase"/>
    <property type="match status" value="1"/>
</dbReference>
<dbReference type="STRING" id="641238.SAMN04490244_11369"/>
<name>A0A1H9WV77_9RHOB</name>
<protein>
    <submittedName>
        <fullName evidence="4">Pimeloyl-ACP methyl ester carboxylesterase</fullName>
    </submittedName>
</protein>
<sequence>MTTDRTNDPKPCAWEVDGLRLAGLAWGPEDGTPVLALHGWMDHAESFRELAPRLAGCRVVALDLSGQGLSAHRAAHATYNIWDDLPQLAGVMDRLGWDDCVLLGHSRGANIAALFGAAQPDRVRALVALESLVPEPVASGSFVSTLRAFVEQTRKQQARPPRTFASREEYVARRVAQGNSRATSEALADRALKQGLGGVTMRGDPRLFASSAVKLTQADIESVLRAIGCPVLNVWGTDGLRQRRPKVAEMIGLAETLIADYAQIELAGDHHFHLDPAVAAQIAQATMSFLDQRPSGDCGGG</sequence>
<dbReference type="GO" id="GO:0016020">
    <property type="term" value="C:membrane"/>
    <property type="evidence" value="ECO:0007669"/>
    <property type="project" value="TreeGrafter"/>
</dbReference>
<dbReference type="Pfam" id="PF00561">
    <property type="entry name" value="Abhydrolase_1"/>
    <property type="match status" value="1"/>
</dbReference>
<dbReference type="RefSeq" id="WP_092696019.1">
    <property type="nucleotide sequence ID" value="NZ_FOGU01000013.1"/>
</dbReference>
<keyword evidence="2" id="KW-0378">Hydrolase</keyword>
<dbReference type="PANTHER" id="PTHR43798">
    <property type="entry name" value="MONOACYLGLYCEROL LIPASE"/>
    <property type="match status" value="1"/>
</dbReference>